<comment type="caution">
    <text evidence="2">The sequence shown here is derived from an EMBL/GenBank/DDBJ whole genome shotgun (WGS) entry which is preliminary data.</text>
</comment>
<keyword evidence="1" id="KW-1133">Transmembrane helix</keyword>
<feature type="transmembrane region" description="Helical" evidence="1">
    <location>
        <begin position="31"/>
        <end position="51"/>
    </location>
</feature>
<dbReference type="AlphaFoldDB" id="A0A8J3BEZ8"/>
<reference evidence="2" key="1">
    <citation type="journal article" date="2014" name="Int. J. Syst. Evol. Microbiol.">
        <title>Complete genome sequence of Corynebacterium casei LMG S-19264T (=DSM 44701T), isolated from a smear-ripened cheese.</title>
        <authorList>
            <consortium name="US DOE Joint Genome Institute (JGI-PGF)"/>
            <person name="Walter F."/>
            <person name="Albersmeier A."/>
            <person name="Kalinowski J."/>
            <person name="Ruckert C."/>
        </authorList>
    </citation>
    <scope>NUCLEOTIDE SEQUENCE</scope>
    <source>
        <strain evidence="2">JCM 3091</strain>
    </source>
</reference>
<reference evidence="2" key="2">
    <citation type="submission" date="2020-09" db="EMBL/GenBank/DDBJ databases">
        <authorList>
            <person name="Sun Q."/>
            <person name="Ohkuma M."/>
        </authorList>
    </citation>
    <scope>NUCLEOTIDE SEQUENCE</scope>
    <source>
        <strain evidence="2">JCM 3091</strain>
    </source>
</reference>
<dbReference type="Proteomes" id="UP000662200">
    <property type="component" value="Unassembled WGS sequence"/>
</dbReference>
<organism evidence="2 3">
    <name type="scientific">Pilimelia terevasa</name>
    <dbReference type="NCBI Taxonomy" id="53372"/>
    <lineage>
        <taxon>Bacteria</taxon>
        <taxon>Bacillati</taxon>
        <taxon>Actinomycetota</taxon>
        <taxon>Actinomycetes</taxon>
        <taxon>Micromonosporales</taxon>
        <taxon>Micromonosporaceae</taxon>
        <taxon>Pilimelia</taxon>
    </lineage>
</organism>
<name>A0A8J3BEZ8_9ACTN</name>
<sequence length="228" mass="25204">MWSAQHINGYERIIMDMRCFHVPRARVPARFVSVLVVSMAMILFTAAPAVGRNGPPSGARLAVAAFGTADCDESNTIIDVLSGGTHVRGAFSNMLAINGVDPNVYGKQCFIKLRVTAPEGWAYRPRQIRISGSARVDGGGVVAVKTFVMTHQQSPTAEDRTEFRVEDSHDWTRQQHPAPASYSDCSSTTYVKIYLFTWARQQDKPKLAASVDLTRFDVTLSDFDWAKC</sequence>
<evidence type="ECO:0000256" key="1">
    <source>
        <dbReference type="SAM" id="Phobius"/>
    </source>
</evidence>
<dbReference type="InterPro" id="IPR025649">
    <property type="entry name" value="DUF4360"/>
</dbReference>
<dbReference type="EMBL" id="BMQC01000002">
    <property type="protein sequence ID" value="GGK16448.1"/>
    <property type="molecule type" value="Genomic_DNA"/>
</dbReference>
<gene>
    <name evidence="2" type="ORF">GCM10010124_06310</name>
</gene>
<proteinExistence type="predicted"/>
<keyword evidence="3" id="KW-1185">Reference proteome</keyword>
<keyword evidence="1" id="KW-0472">Membrane</keyword>
<accession>A0A8J3BEZ8</accession>
<protein>
    <submittedName>
        <fullName evidence="2">Uncharacterized protein</fullName>
    </submittedName>
</protein>
<evidence type="ECO:0000313" key="2">
    <source>
        <dbReference type="EMBL" id="GGK16448.1"/>
    </source>
</evidence>
<evidence type="ECO:0000313" key="3">
    <source>
        <dbReference type="Proteomes" id="UP000662200"/>
    </source>
</evidence>
<dbReference type="Pfam" id="PF14273">
    <property type="entry name" value="DUF4360"/>
    <property type="match status" value="1"/>
</dbReference>
<keyword evidence="1" id="KW-0812">Transmembrane</keyword>